<organism evidence="6">
    <name type="scientific">Naegleria gruberi</name>
    <name type="common">Amoeba</name>
    <dbReference type="NCBI Taxonomy" id="5762"/>
    <lineage>
        <taxon>Eukaryota</taxon>
        <taxon>Discoba</taxon>
        <taxon>Heterolobosea</taxon>
        <taxon>Tetramitia</taxon>
        <taxon>Eutetramitia</taxon>
        <taxon>Vahlkampfiidae</taxon>
        <taxon>Naegleria</taxon>
    </lineage>
</organism>
<dbReference type="Proteomes" id="UP000006671">
    <property type="component" value="Unassembled WGS sequence"/>
</dbReference>
<protein>
    <submittedName>
        <fullName evidence="5">Predicted protein</fullName>
    </submittedName>
</protein>
<dbReference type="InParanoid" id="D2W552"/>
<feature type="transmembrane region" description="Helical" evidence="4">
    <location>
        <begin position="163"/>
        <end position="182"/>
    </location>
</feature>
<keyword evidence="2" id="KW-0210">Decarboxylase</keyword>
<sequence length="183" mass="21229">MSNLAKHLAPTVHQDNQHASDHQFHRMDPEYYSSDEDSVHQELESYGITARRVYHNASVPVLYEQALKHERGTALTCTGALVAFSGQKTGRSPKDKRIVSEETSKDDIWFGPVNIPLSEDSFMVNRERAVDYLNTREQLYVFDGYAGWDPKYRIKIRVVSTRAYHALFMRNIFGFFTYMWIIS</sequence>
<dbReference type="InterPro" id="IPR001272">
    <property type="entry name" value="PEP_carboxykinase_ATP"/>
</dbReference>
<keyword evidence="4" id="KW-1133">Transmembrane helix</keyword>
<evidence type="ECO:0000313" key="6">
    <source>
        <dbReference type="Proteomes" id="UP000006671"/>
    </source>
</evidence>
<dbReference type="EMBL" id="GG739021">
    <property type="protein sequence ID" value="EFC35800.1"/>
    <property type="molecule type" value="Genomic_DNA"/>
</dbReference>
<dbReference type="Pfam" id="PF01293">
    <property type="entry name" value="PEPCK_ATP"/>
    <property type="match status" value="1"/>
</dbReference>
<dbReference type="RefSeq" id="XP_002668544.1">
    <property type="nucleotide sequence ID" value="XM_002668498.1"/>
</dbReference>
<evidence type="ECO:0000256" key="1">
    <source>
        <dbReference type="ARBA" id="ARBA00022432"/>
    </source>
</evidence>
<evidence type="ECO:0000256" key="4">
    <source>
        <dbReference type="SAM" id="Phobius"/>
    </source>
</evidence>
<dbReference type="InterPro" id="IPR008210">
    <property type="entry name" value="PEP_carboxykinase_N"/>
</dbReference>
<dbReference type="GO" id="GO:0004612">
    <property type="term" value="F:phosphoenolpyruvate carboxykinase (ATP) activity"/>
    <property type="evidence" value="ECO:0007669"/>
    <property type="project" value="InterPro"/>
</dbReference>
<keyword evidence="2" id="KW-0456">Lyase</keyword>
<dbReference type="PANTHER" id="PTHR30031">
    <property type="entry name" value="PHOSPHOENOLPYRUVATE CARBOXYKINASE ATP"/>
    <property type="match status" value="1"/>
</dbReference>
<dbReference type="OrthoDB" id="184182at2759"/>
<gene>
    <name evidence="5" type="ORF">NAEGRDRAFT_76540</name>
</gene>
<keyword evidence="6" id="KW-1185">Reference proteome</keyword>
<dbReference type="PANTHER" id="PTHR30031:SF0">
    <property type="entry name" value="PHOSPHOENOLPYRUVATE CARBOXYKINASE (ATP)"/>
    <property type="match status" value="1"/>
</dbReference>
<dbReference type="eggNOG" id="ENOG502RXZ5">
    <property type="taxonomic scope" value="Eukaryota"/>
</dbReference>
<keyword evidence="4" id="KW-0812">Transmembrane</keyword>
<dbReference type="GeneID" id="8847984"/>
<accession>D2W552</accession>
<proteinExistence type="predicted"/>
<dbReference type="VEuPathDB" id="AmoebaDB:NAEGRDRAFT_76540"/>
<dbReference type="GO" id="GO:0005829">
    <property type="term" value="C:cytosol"/>
    <property type="evidence" value="ECO:0007669"/>
    <property type="project" value="TreeGrafter"/>
</dbReference>
<keyword evidence="1" id="KW-0312">Gluconeogenesis</keyword>
<dbReference type="Gene3D" id="3.40.449.10">
    <property type="entry name" value="Phosphoenolpyruvate Carboxykinase, domain 1"/>
    <property type="match status" value="1"/>
</dbReference>
<dbReference type="SUPFAM" id="SSF68923">
    <property type="entry name" value="PEP carboxykinase N-terminal domain"/>
    <property type="match status" value="1"/>
</dbReference>
<keyword evidence="4" id="KW-0472">Membrane</keyword>
<dbReference type="KEGG" id="ngr:NAEGRDRAFT_76540"/>
<dbReference type="STRING" id="5762.D2W552"/>
<dbReference type="AlphaFoldDB" id="D2W552"/>
<reference evidence="5 6" key="1">
    <citation type="journal article" date="2010" name="Cell">
        <title>The genome of Naegleria gruberi illuminates early eukaryotic versatility.</title>
        <authorList>
            <person name="Fritz-Laylin L.K."/>
            <person name="Prochnik S.E."/>
            <person name="Ginger M.L."/>
            <person name="Dacks J.B."/>
            <person name="Carpenter M.L."/>
            <person name="Field M.C."/>
            <person name="Kuo A."/>
            <person name="Paredez A."/>
            <person name="Chapman J."/>
            <person name="Pham J."/>
            <person name="Shu S."/>
            <person name="Neupane R."/>
            <person name="Cipriano M."/>
            <person name="Mancuso J."/>
            <person name="Tu H."/>
            <person name="Salamov A."/>
            <person name="Lindquist E."/>
            <person name="Shapiro H."/>
            <person name="Lucas S."/>
            <person name="Grigoriev I.V."/>
            <person name="Cande W.Z."/>
            <person name="Fulton C."/>
            <person name="Rokhsar D.S."/>
            <person name="Dawson S.C."/>
        </authorList>
    </citation>
    <scope>NUCLEOTIDE SEQUENCE [LARGE SCALE GENOMIC DNA]</scope>
    <source>
        <strain evidence="5 6">NEG-M</strain>
    </source>
</reference>
<dbReference type="GO" id="GO:0006094">
    <property type="term" value="P:gluconeogenesis"/>
    <property type="evidence" value="ECO:0007669"/>
    <property type="project" value="UniProtKB-KW"/>
</dbReference>
<evidence type="ECO:0000313" key="5">
    <source>
        <dbReference type="EMBL" id="EFC35800.1"/>
    </source>
</evidence>
<evidence type="ECO:0000256" key="2">
    <source>
        <dbReference type="ARBA" id="ARBA00022793"/>
    </source>
</evidence>
<name>D2W552_NAEGR</name>
<feature type="region of interest" description="Disordered" evidence="3">
    <location>
        <begin position="1"/>
        <end position="20"/>
    </location>
</feature>
<evidence type="ECO:0000256" key="3">
    <source>
        <dbReference type="SAM" id="MobiDB-lite"/>
    </source>
</evidence>
<dbReference type="GO" id="GO:0005524">
    <property type="term" value="F:ATP binding"/>
    <property type="evidence" value="ECO:0007669"/>
    <property type="project" value="InterPro"/>
</dbReference>